<keyword evidence="3" id="KW-1185">Reference proteome</keyword>
<comment type="caution">
    <text evidence="1">The sequence shown here is derived from an EMBL/GenBank/DDBJ whole genome shotgun (WGS) entry which is preliminary data.</text>
</comment>
<evidence type="ECO:0000313" key="3">
    <source>
        <dbReference type="Proteomes" id="UP001642409"/>
    </source>
</evidence>
<protein>
    <submittedName>
        <fullName evidence="2">Hypothetical_protein</fullName>
    </submittedName>
</protein>
<proteinExistence type="predicted"/>
<dbReference type="Proteomes" id="UP001642409">
    <property type="component" value="Unassembled WGS sequence"/>
</dbReference>
<name>A0AA86RC71_9EUKA</name>
<evidence type="ECO:0000313" key="1">
    <source>
        <dbReference type="EMBL" id="CAI9974820.1"/>
    </source>
</evidence>
<reference evidence="1" key="1">
    <citation type="submission" date="2023-06" db="EMBL/GenBank/DDBJ databases">
        <authorList>
            <person name="Kurt Z."/>
        </authorList>
    </citation>
    <scope>NUCLEOTIDE SEQUENCE</scope>
</reference>
<evidence type="ECO:0000313" key="2">
    <source>
        <dbReference type="EMBL" id="CAL6039687.1"/>
    </source>
</evidence>
<dbReference type="EMBL" id="CATOUU010001155">
    <property type="protein sequence ID" value="CAI9974820.1"/>
    <property type="molecule type" value="Genomic_DNA"/>
</dbReference>
<sequence>MKYAQLNKQQCETELKKQLLLAQNQISAFISQNEAQQQQLDDLRLVLRLQSSQLQCQDVYEISLPQCTAQSLQSRALSPHSGEQTEHNHITIHNQNLTDPVPHAKKARRNSNGLTNLKFTKYANEVLDNNGNPEEICKAIEKDNYNFFFLMQNQSFGKYSKNEFENYYKKIYAQALHKDKLTKDDRIVIFNESLKIRLESVKTEQKINSLKIAQQIQKQYFADKDIFIYNIVQIVEKTKQGK</sequence>
<organism evidence="1">
    <name type="scientific">Hexamita inflata</name>
    <dbReference type="NCBI Taxonomy" id="28002"/>
    <lineage>
        <taxon>Eukaryota</taxon>
        <taxon>Metamonada</taxon>
        <taxon>Diplomonadida</taxon>
        <taxon>Hexamitidae</taxon>
        <taxon>Hexamitinae</taxon>
        <taxon>Hexamita</taxon>
    </lineage>
</organism>
<dbReference type="EMBL" id="CAXDID020000143">
    <property type="protein sequence ID" value="CAL6039687.1"/>
    <property type="molecule type" value="Genomic_DNA"/>
</dbReference>
<reference evidence="2 3" key="2">
    <citation type="submission" date="2024-07" db="EMBL/GenBank/DDBJ databases">
        <authorList>
            <person name="Akdeniz Z."/>
        </authorList>
    </citation>
    <scope>NUCLEOTIDE SEQUENCE [LARGE SCALE GENOMIC DNA]</scope>
</reference>
<accession>A0AA86RC71</accession>
<dbReference type="AlphaFoldDB" id="A0AA86RC71"/>
<gene>
    <name evidence="2" type="ORF">HINF_LOCUS37974</name>
    <name evidence="1" type="ORF">HINF_LOCUS62465</name>
</gene>